<dbReference type="EMBL" id="FYDG01000004">
    <property type="protein sequence ID" value="SNB71145.1"/>
    <property type="molecule type" value="Genomic_DNA"/>
</dbReference>
<dbReference type="CDD" id="cd02440">
    <property type="entry name" value="AdoMet_MTases"/>
    <property type="match status" value="1"/>
</dbReference>
<protein>
    <submittedName>
        <fullName evidence="4">Methyltransferase domain-containing protein</fullName>
    </submittedName>
</protein>
<accession>A0A212RFJ9</accession>
<gene>
    <name evidence="4" type="ORF">SAMN06265338_10494</name>
</gene>
<dbReference type="AlphaFoldDB" id="A0A212RFJ9"/>
<keyword evidence="3" id="KW-0949">S-adenosyl-L-methionine</keyword>
<reference evidence="5" key="1">
    <citation type="submission" date="2017-06" db="EMBL/GenBank/DDBJ databases">
        <authorList>
            <person name="Varghese N."/>
            <person name="Submissions S."/>
        </authorList>
    </citation>
    <scope>NUCLEOTIDE SEQUENCE [LARGE SCALE GENOMIC DNA]</scope>
    <source>
        <strain evidence="5">DSM 137</strain>
    </source>
</reference>
<dbReference type="GO" id="GO:0008168">
    <property type="term" value="F:methyltransferase activity"/>
    <property type="evidence" value="ECO:0007669"/>
    <property type="project" value="UniProtKB-KW"/>
</dbReference>
<dbReference type="RefSeq" id="WP_244593138.1">
    <property type="nucleotide sequence ID" value="NZ_FYDG01000004.1"/>
</dbReference>
<evidence type="ECO:0000256" key="1">
    <source>
        <dbReference type="ARBA" id="ARBA00022603"/>
    </source>
</evidence>
<keyword evidence="1 4" id="KW-0489">Methyltransferase</keyword>
<evidence type="ECO:0000313" key="5">
    <source>
        <dbReference type="Proteomes" id="UP000198418"/>
    </source>
</evidence>
<keyword evidence="2 4" id="KW-0808">Transferase</keyword>
<evidence type="ECO:0000313" key="4">
    <source>
        <dbReference type="EMBL" id="SNB71145.1"/>
    </source>
</evidence>
<evidence type="ECO:0000256" key="3">
    <source>
        <dbReference type="ARBA" id="ARBA00022691"/>
    </source>
</evidence>
<keyword evidence="5" id="KW-1185">Reference proteome</keyword>
<dbReference type="Proteomes" id="UP000198418">
    <property type="component" value="Unassembled WGS sequence"/>
</dbReference>
<dbReference type="PANTHER" id="PTHR43464">
    <property type="entry name" value="METHYLTRANSFERASE"/>
    <property type="match status" value="1"/>
</dbReference>
<dbReference type="SUPFAM" id="SSF53335">
    <property type="entry name" value="S-adenosyl-L-methionine-dependent methyltransferases"/>
    <property type="match status" value="1"/>
</dbReference>
<evidence type="ECO:0000256" key="2">
    <source>
        <dbReference type="ARBA" id="ARBA00022679"/>
    </source>
</evidence>
<dbReference type="GO" id="GO:0032259">
    <property type="term" value="P:methylation"/>
    <property type="evidence" value="ECO:0007669"/>
    <property type="project" value="UniProtKB-KW"/>
</dbReference>
<name>A0A212RFJ9_RHOAC</name>
<sequence>MGEKPLHETIADADFARRRAEARARLDALDPAKNGGGDPFRRDWFAAVYALAEGDAAKVPWGNLAPHPLLADWLATRRLDGMRALDIGGGLGDNAAALAGQGARVTSFDLVADAVAWANKRFPALDFQTADLFAAPPDWAEAFDFVNEIYTLQALPAGLLPQARQAIAGFLKPGGKLLVVARAREDDQTIEGPPWPLCRSDLLAFERFGLQLETLEDIPPGATPSRHWRALFGKIR</sequence>
<organism evidence="4 5">
    <name type="scientific">Rhodoblastus acidophilus</name>
    <name type="common">Rhodopseudomonas acidophila</name>
    <dbReference type="NCBI Taxonomy" id="1074"/>
    <lineage>
        <taxon>Bacteria</taxon>
        <taxon>Pseudomonadati</taxon>
        <taxon>Pseudomonadota</taxon>
        <taxon>Alphaproteobacteria</taxon>
        <taxon>Hyphomicrobiales</taxon>
        <taxon>Rhodoblastaceae</taxon>
        <taxon>Rhodoblastus</taxon>
    </lineage>
</organism>
<dbReference type="InterPro" id="IPR029063">
    <property type="entry name" value="SAM-dependent_MTases_sf"/>
</dbReference>
<proteinExistence type="predicted"/>
<dbReference type="PANTHER" id="PTHR43464:SF19">
    <property type="entry name" value="UBIQUINONE BIOSYNTHESIS O-METHYLTRANSFERASE, MITOCHONDRIAL"/>
    <property type="match status" value="1"/>
</dbReference>
<dbReference type="Pfam" id="PF13489">
    <property type="entry name" value="Methyltransf_23"/>
    <property type="match status" value="1"/>
</dbReference>
<dbReference type="Gene3D" id="3.40.50.150">
    <property type="entry name" value="Vaccinia Virus protein VP39"/>
    <property type="match status" value="1"/>
</dbReference>